<dbReference type="Pfam" id="PF01077">
    <property type="entry name" value="NIR_SIR"/>
    <property type="match status" value="1"/>
</dbReference>
<dbReference type="Proteomes" id="UP000269883">
    <property type="component" value="Chromosome"/>
</dbReference>
<gene>
    <name evidence="6" type="ORF">DFE_1918</name>
</gene>
<evidence type="ECO:0000256" key="4">
    <source>
        <dbReference type="ARBA" id="ARBA00023014"/>
    </source>
</evidence>
<dbReference type="KEGG" id="dfl:DFE_1918"/>
<dbReference type="AlphaFoldDB" id="A0A2Z6AZF1"/>
<evidence type="ECO:0000313" key="6">
    <source>
        <dbReference type="EMBL" id="BBD08644.1"/>
    </source>
</evidence>
<dbReference type="Pfam" id="PF00037">
    <property type="entry name" value="Fer4"/>
    <property type="match status" value="1"/>
</dbReference>
<protein>
    <submittedName>
        <fullName evidence="6">Nitrite and sulphite reductase 4Fe-4S region</fullName>
    </submittedName>
</protein>
<feature type="domain" description="4Fe-4S ferredoxin-type" evidence="5">
    <location>
        <begin position="123"/>
        <end position="153"/>
    </location>
</feature>
<name>A0A2Z6AZF1_9BACT</name>
<dbReference type="GO" id="GO:0016491">
    <property type="term" value="F:oxidoreductase activity"/>
    <property type="evidence" value="ECO:0007669"/>
    <property type="project" value="InterPro"/>
</dbReference>
<keyword evidence="3" id="KW-0408">Iron</keyword>
<dbReference type="InterPro" id="IPR045854">
    <property type="entry name" value="NO2/SO3_Rdtase_4Fe4S_sf"/>
</dbReference>
<evidence type="ECO:0000259" key="5">
    <source>
        <dbReference type="PROSITE" id="PS51379"/>
    </source>
</evidence>
<dbReference type="Gene3D" id="3.30.413.10">
    <property type="entry name" value="Sulfite Reductase Hemoprotein, domain 1"/>
    <property type="match status" value="1"/>
</dbReference>
<keyword evidence="4" id="KW-0411">Iron-sulfur</keyword>
<keyword evidence="7" id="KW-1185">Reference proteome</keyword>
<dbReference type="SUPFAM" id="SSF56014">
    <property type="entry name" value="Nitrite and sulphite reductase 4Fe-4S domain-like"/>
    <property type="match status" value="1"/>
</dbReference>
<keyword evidence="2" id="KW-0479">Metal-binding</keyword>
<dbReference type="InterPro" id="IPR017896">
    <property type="entry name" value="4Fe4S_Fe-S-bd"/>
</dbReference>
<evidence type="ECO:0000256" key="1">
    <source>
        <dbReference type="ARBA" id="ARBA00022485"/>
    </source>
</evidence>
<dbReference type="RefSeq" id="WP_172961700.1">
    <property type="nucleotide sequence ID" value="NZ_AP017378.1"/>
</dbReference>
<reference evidence="6 7" key="1">
    <citation type="journal article" date="2018" name="Sci. Adv.">
        <title>Multi-heme cytochromes provide a pathway for survival in energy-limited environments.</title>
        <authorList>
            <person name="Deng X."/>
            <person name="Dohmae N."/>
            <person name="Nealson K.H."/>
            <person name="Hashimoto K."/>
            <person name="Okamoto A."/>
        </authorList>
    </citation>
    <scope>NUCLEOTIDE SEQUENCE [LARGE SCALE GENOMIC DNA]</scope>
    <source>
        <strain evidence="6 7">IS5</strain>
    </source>
</reference>
<dbReference type="PROSITE" id="PS51379">
    <property type="entry name" value="4FE4S_FER_2"/>
    <property type="match status" value="2"/>
</dbReference>
<dbReference type="InterPro" id="IPR006067">
    <property type="entry name" value="NO2/SO3_Rdtase_4Fe4S_dom"/>
</dbReference>
<dbReference type="GO" id="GO:0051539">
    <property type="term" value="F:4 iron, 4 sulfur cluster binding"/>
    <property type="evidence" value="ECO:0007669"/>
    <property type="project" value="UniProtKB-KW"/>
</dbReference>
<feature type="domain" description="4Fe-4S ferredoxin-type" evidence="5">
    <location>
        <begin position="92"/>
        <end position="121"/>
    </location>
</feature>
<accession>A0A2Z6AZF1</accession>
<dbReference type="GO" id="GO:0020037">
    <property type="term" value="F:heme binding"/>
    <property type="evidence" value="ECO:0007669"/>
    <property type="project" value="InterPro"/>
</dbReference>
<dbReference type="GO" id="GO:0046872">
    <property type="term" value="F:metal ion binding"/>
    <property type="evidence" value="ECO:0007669"/>
    <property type="project" value="UniProtKB-KW"/>
</dbReference>
<evidence type="ECO:0000256" key="2">
    <source>
        <dbReference type="ARBA" id="ARBA00022723"/>
    </source>
</evidence>
<evidence type="ECO:0000313" key="7">
    <source>
        <dbReference type="Proteomes" id="UP000269883"/>
    </source>
</evidence>
<evidence type="ECO:0000256" key="3">
    <source>
        <dbReference type="ARBA" id="ARBA00023004"/>
    </source>
</evidence>
<sequence>MKPKRHTVELAGDGFHITACFGADACEHRALNAPELPQRIFDALTELGVGETLRQRIGSTLKAHNIIKISISYCPNACARSQIADVGLIGAAAPNFNPECCIACGACSDVCREGAIRLDEAGILTSIDREKCANCGACTKVCLNGCIVDASTGFRLMLGGKLGRHPRFAEELTGLRQPDDIPVLVARCIKNYLKLAQGHERMGDVVNRVGAAALSRPDSE</sequence>
<proteinExistence type="predicted"/>
<organism evidence="6 7">
    <name type="scientific">Desulfovibrio ferrophilus</name>
    <dbReference type="NCBI Taxonomy" id="241368"/>
    <lineage>
        <taxon>Bacteria</taxon>
        <taxon>Pseudomonadati</taxon>
        <taxon>Thermodesulfobacteriota</taxon>
        <taxon>Desulfovibrionia</taxon>
        <taxon>Desulfovibrionales</taxon>
        <taxon>Desulfovibrionaceae</taxon>
        <taxon>Desulfovibrio</taxon>
    </lineage>
</organism>
<dbReference type="Gene3D" id="3.30.70.20">
    <property type="match status" value="1"/>
</dbReference>
<keyword evidence="1" id="KW-0004">4Fe-4S</keyword>
<dbReference type="SUPFAM" id="SSF54862">
    <property type="entry name" value="4Fe-4S ferredoxins"/>
    <property type="match status" value="1"/>
</dbReference>
<dbReference type="EMBL" id="AP017378">
    <property type="protein sequence ID" value="BBD08644.1"/>
    <property type="molecule type" value="Genomic_DNA"/>
</dbReference>